<dbReference type="Pfam" id="PF02514">
    <property type="entry name" value="CobN-Mg_chel"/>
    <property type="match status" value="1"/>
</dbReference>
<accession>A0A3A4R1B0</accession>
<dbReference type="InterPro" id="IPR003672">
    <property type="entry name" value="CobN/Mg_chltase"/>
</dbReference>
<name>A0A3A4R1B0_9BACT</name>
<reference evidence="2 3" key="1">
    <citation type="journal article" date="2017" name="ISME J.">
        <title>Energy and carbon metabolisms in a deep terrestrial subsurface fluid microbial community.</title>
        <authorList>
            <person name="Momper L."/>
            <person name="Jungbluth S.P."/>
            <person name="Lee M.D."/>
            <person name="Amend J.P."/>
        </authorList>
    </citation>
    <scope>NUCLEOTIDE SEQUENCE [LARGE SCALE GENOMIC DNA]</scope>
    <source>
        <strain evidence="2">SURF_26</strain>
    </source>
</reference>
<organism evidence="2 3">
    <name type="scientific">Candidatus Auribacter fodinae</name>
    <dbReference type="NCBI Taxonomy" id="2093366"/>
    <lineage>
        <taxon>Bacteria</taxon>
        <taxon>Pseudomonadati</taxon>
        <taxon>Candidatus Auribacterota</taxon>
        <taxon>Candidatus Auribacteria</taxon>
        <taxon>Candidatus Auribacterales</taxon>
        <taxon>Candidatus Auribacteraceae</taxon>
        <taxon>Candidatus Auribacter</taxon>
    </lineage>
</organism>
<sequence>MKISNFPTREAWRLGVKAADELLSLFAKNYGRYPNRIGIILWGSEIQRTDGAGISLMSYLMGISPLWDQSGAVCGLAPLSSKNLNRPAIDTCAVISGSLRDKYPDIISLLSDAVKLTANKQLSTNAEMPVDNSNTYRRIFGPAEGLFGTGIFRDLPELYKSNQQEIRNTFIRNMRYAYSPYPEIVPETTFQQILSSIDCIIQPFTSPGYGPLTLDHTFEFSAGLKASTAHTHMSLPALFLIDFRRKNNVSVQYMLECIAMNMDDLTAPNGLFASLSKQSDETIKKTRNILVLVNAWANALPGCISSEQIHRLNRCIRDNTFLNRELYELFNVLFSQWF</sequence>
<dbReference type="PANTHER" id="PTHR44119">
    <property type="entry name" value="MAGNESIUM-CHELATASE SUBUNIT CHLH, CHLOROPLASTIC"/>
    <property type="match status" value="1"/>
</dbReference>
<evidence type="ECO:0000313" key="3">
    <source>
        <dbReference type="Proteomes" id="UP000266426"/>
    </source>
</evidence>
<evidence type="ECO:0000313" key="2">
    <source>
        <dbReference type="EMBL" id="RJP56597.1"/>
    </source>
</evidence>
<dbReference type="Proteomes" id="UP000266426">
    <property type="component" value="Unassembled WGS sequence"/>
</dbReference>
<dbReference type="AlphaFoldDB" id="A0A3A4R1B0"/>
<dbReference type="EMBL" id="QZJZ01000093">
    <property type="protein sequence ID" value="RJP56597.1"/>
    <property type="molecule type" value="Genomic_DNA"/>
</dbReference>
<gene>
    <name evidence="2" type="ORF">C4541_12105</name>
</gene>
<comment type="caution">
    <text evidence="2">The sequence shown here is derived from an EMBL/GenBank/DDBJ whole genome shotgun (WGS) entry which is preliminary data.</text>
</comment>
<proteinExistence type="predicted"/>
<evidence type="ECO:0000259" key="1">
    <source>
        <dbReference type="Pfam" id="PF02514"/>
    </source>
</evidence>
<feature type="domain" description="CobN/magnesium chelatase" evidence="1">
    <location>
        <begin position="5"/>
        <end position="260"/>
    </location>
</feature>
<protein>
    <recommendedName>
        <fullName evidence="1">CobN/magnesium chelatase domain-containing protein</fullName>
    </recommendedName>
</protein>
<dbReference type="PANTHER" id="PTHR44119:SF4">
    <property type="entry name" value="AEROBIC COBALTOCHELATASE SUBUNIT COBN"/>
    <property type="match status" value="1"/>
</dbReference>